<sequence>MSDLQILQIEKQYPYTKQHENTAFSLQAVKLTIHEGEFFSLLGPSGCGKTTLLKLVAGLLAPDNGEIWMGERNLTTVPAETRQFAMVFQQSLLFPHMNVEDNVAFGLKMQKVSKKIRLAKAHDMLERVGLNGYGTRFPDVLSGGQQQRVALARALVTQPSVLLMDEPFSALDPSLREEMRELLSRIQQEFQVTVLFVTHDREEAFYLSDRIAVMSDGEILQVGKAKELYERPETTKVALFLGLKNSVNGIVENGQFICSEKQFNFSIDTTTPPGQSQLILRPETFQLVTKESVISPDGICLRGTVNEIRFSHGFYVVNIQTAEYYLECNLNSQQASHITVGQEISFGIDVKDLWVIQNK</sequence>
<dbReference type="Gene3D" id="3.40.50.300">
    <property type="entry name" value="P-loop containing nucleotide triphosphate hydrolases"/>
    <property type="match status" value="1"/>
</dbReference>
<organism evidence="9 10">
    <name type="scientific">Planococcus versutus</name>
    <dbReference type="NCBI Taxonomy" id="1302659"/>
    <lineage>
        <taxon>Bacteria</taxon>
        <taxon>Bacillati</taxon>
        <taxon>Bacillota</taxon>
        <taxon>Bacilli</taxon>
        <taxon>Bacillales</taxon>
        <taxon>Caryophanaceae</taxon>
        <taxon>Planococcus</taxon>
    </lineage>
</organism>
<dbReference type="STRING" id="1302659.I858_016080"/>
<dbReference type="GO" id="GO:0005524">
    <property type="term" value="F:ATP binding"/>
    <property type="evidence" value="ECO:0007669"/>
    <property type="project" value="UniProtKB-KW"/>
</dbReference>
<dbReference type="Proteomes" id="UP000053354">
    <property type="component" value="Chromosome"/>
</dbReference>
<evidence type="ECO:0000256" key="4">
    <source>
        <dbReference type="ARBA" id="ARBA00052482"/>
    </source>
</evidence>
<feature type="domain" description="ABC transporter" evidence="8">
    <location>
        <begin position="4"/>
        <end position="241"/>
    </location>
</feature>
<dbReference type="EMBL" id="CP016540">
    <property type="protein sequence ID" value="ANU28505.1"/>
    <property type="molecule type" value="Genomic_DNA"/>
</dbReference>
<evidence type="ECO:0000256" key="1">
    <source>
        <dbReference type="ARBA" id="ARBA00022448"/>
    </source>
</evidence>
<dbReference type="EC" id="7.6.2.9" evidence="6"/>
<accession>A0A1B1S5P6</accession>
<dbReference type="KEGG" id="pll:I858_016080"/>
<keyword evidence="2" id="KW-0547">Nucleotide-binding</keyword>
<dbReference type="PROSITE" id="PS00211">
    <property type="entry name" value="ABC_TRANSPORTER_1"/>
    <property type="match status" value="1"/>
</dbReference>
<dbReference type="AlphaFoldDB" id="A0A1B1S5P6"/>
<protein>
    <recommendedName>
        <fullName evidence="7">Carnitine transport ATP-binding protein OpuCA</fullName>
        <ecNumber evidence="6">7.6.2.9</ecNumber>
    </recommendedName>
</protein>
<dbReference type="GO" id="GO:0015418">
    <property type="term" value="F:ABC-type quaternary ammonium compound transporting activity"/>
    <property type="evidence" value="ECO:0007669"/>
    <property type="project" value="UniProtKB-EC"/>
</dbReference>
<dbReference type="PANTHER" id="PTHR42781:SF4">
    <property type="entry name" value="SPERMIDINE_PUTRESCINE IMPORT ATP-BINDING PROTEIN POTA"/>
    <property type="match status" value="1"/>
</dbReference>
<dbReference type="InterPro" id="IPR050093">
    <property type="entry name" value="ABC_SmlMolc_Importer"/>
</dbReference>
<comment type="subunit">
    <text evidence="5">The complex is composed of two ATP-binding proteins (OpuCA), two transmembrane proteins (OpuCB and OpuCD) and a solute-binding protein (OpuCC).</text>
</comment>
<evidence type="ECO:0000313" key="10">
    <source>
        <dbReference type="Proteomes" id="UP000053354"/>
    </source>
</evidence>
<dbReference type="InterPro" id="IPR003439">
    <property type="entry name" value="ABC_transporter-like_ATP-bd"/>
</dbReference>
<evidence type="ECO:0000256" key="2">
    <source>
        <dbReference type="ARBA" id="ARBA00022741"/>
    </source>
</evidence>
<dbReference type="SMART" id="SM00382">
    <property type="entry name" value="AAA"/>
    <property type="match status" value="1"/>
</dbReference>
<evidence type="ECO:0000256" key="3">
    <source>
        <dbReference type="ARBA" id="ARBA00022840"/>
    </source>
</evidence>
<name>A0A1B1S5P6_9BACL</name>
<dbReference type="SUPFAM" id="SSF50331">
    <property type="entry name" value="MOP-like"/>
    <property type="match status" value="1"/>
</dbReference>
<dbReference type="RefSeq" id="WP_065524850.1">
    <property type="nucleotide sequence ID" value="NZ_CP016540.2"/>
</dbReference>
<dbReference type="OrthoDB" id="9802264at2"/>
<dbReference type="FunFam" id="3.40.50.300:FF:000425">
    <property type="entry name" value="Probable ABC transporter, ATP-binding subunit"/>
    <property type="match status" value="1"/>
</dbReference>
<evidence type="ECO:0000256" key="7">
    <source>
        <dbReference type="ARBA" id="ARBA00070305"/>
    </source>
</evidence>
<comment type="catalytic activity">
    <reaction evidence="4">
        <text>a quaternary ammonium(out) + ATP + H2O = a quaternary ammonium(in) + ADP + phosphate + H(+)</text>
        <dbReference type="Rhea" id="RHEA:11036"/>
        <dbReference type="ChEBI" id="CHEBI:15377"/>
        <dbReference type="ChEBI" id="CHEBI:15378"/>
        <dbReference type="ChEBI" id="CHEBI:30616"/>
        <dbReference type="ChEBI" id="CHEBI:35267"/>
        <dbReference type="ChEBI" id="CHEBI:43474"/>
        <dbReference type="ChEBI" id="CHEBI:456216"/>
        <dbReference type="EC" id="7.6.2.9"/>
    </reaction>
</comment>
<reference evidence="9" key="1">
    <citation type="submission" date="2016-10" db="EMBL/GenBank/DDBJ databases">
        <authorList>
            <person name="See-Too W.S."/>
        </authorList>
    </citation>
    <scope>NUCLEOTIDE SEQUENCE</scope>
    <source>
        <strain evidence="9">L10.15</strain>
    </source>
</reference>
<evidence type="ECO:0000256" key="5">
    <source>
        <dbReference type="ARBA" id="ARBA00063934"/>
    </source>
</evidence>
<dbReference type="InterPro" id="IPR003593">
    <property type="entry name" value="AAA+_ATPase"/>
</dbReference>
<dbReference type="InterPro" id="IPR027417">
    <property type="entry name" value="P-loop_NTPase"/>
</dbReference>
<dbReference type="GO" id="GO:0016887">
    <property type="term" value="F:ATP hydrolysis activity"/>
    <property type="evidence" value="ECO:0007669"/>
    <property type="project" value="InterPro"/>
</dbReference>
<keyword evidence="10" id="KW-1185">Reference proteome</keyword>
<dbReference type="PANTHER" id="PTHR42781">
    <property type="entry name" value="SPERMIDINE/PUTRESCINE IMPORT ATP-BINDING PROTEIN POTA"/>
    <property type="match status" value="1"/>
</dbReference>
<evidence type="ECO:0000313" key="9">
    <source>
        <dbReference type="EMBL" id="ANU28505.1"/>
    </source>
</evidence>
<dbReference type="PROSITE" id="PS50893">
    <property type="entry name" value="ABC_TRANSPORTER_2"/>
    <property type="match status" value="1"/>
</dbReference>
<evidence type="ECO:0000259" key="8">
    <source>
        <dbReference type="PROSITE" id="PS50893"/>
    </source>
</evidence>
<keyword evidence="1" id="KW-0813">Transport</keyword>
<gene>
    <name evidence="9" type="ORF">I858_016080</name>
</gene>
<proteinExistence type="predicted"/>
<dbReference type="InterPro" id="IPR017871">
    <property type="entry name" value="ABC_transporter-like_CS"/>
</dbReference>
<dbReference type="InterPro" id="IPR008995">
    <property type="entry name" value="Mo/tungstate-bd_C_term_dom"/>
</dbReference>
<keyword evidence="3" id="KW-0067">ATP-binding</keyword>
<dbReference type="SUPFAM" id="SSF52540">
    <property type="entry name" value="P-loop containing nucleoside triphosphate hydrolases"/>
    <property type="match status" value="1"/>
</dbReference>
<evidence type="ECO:0000256" key="6">
    <source>
        <dbReference type="ARBA" id="ARBA00066388"/>
    </source>
</evidence>
<dbReference type="Pfam" id="PF00005">
    <property type="entry name" value="ABC_tran"/>
    <property type="match status" value="1"/>
</dbReference>